<reference evidence="2 3" key="1">
    <citation type="journal article" date="2019" name="G3 (Bethesda)">
        <title>Sequencing of a Wild Apple (Malus baccata) Genome Unravels the Differences Between Cultivated and Wild Apple Species Regarding Disease Resistance and Cold Tolerance.</title>
        <authorList>
            <person name="Chen X."/>
        </authorList>
    </citation>
    <scope>NUCLEOTIDE SEQUENCE [LARGE SCALE GENOMIC DNA]</scope>
    <source>
        <strain evidence="3">cv. Shandingzi</strain>
        <tissue evidence="2">Leaves</tissue>
    </source>
</reference>
<keyword evidence="3" id="KW-1185">Reference proteome</keyword>
<accession>A0A540MJV2</accession>
<gene>
    <name evidence="2" type="ORF">C1H46_015332</name>
</gene>
<sequence>METMDPAAKTHWEILRRRLVKVPGVQENPSSDYSSQNPERSGSEKKPIPLHQKLITQKIIRTKLINPLFLSFQETKNLLPIKELGVNPNWVNLIIVKEKNLDCNLQQRKGE</sequence>
<dbReference type="Proteomes" id="UP000315295">
    <property type="component" value="Unassembled WGS sequence"/>
</dbReference>
<evidence type="ECO:0000313" key="2">
    <source>
        <dbReference type="EMBL" id="TQD99065.1"/>
    </source>
</evidence>
<evidence type="ECO:0000313" key="3">
    <source>
        <dbReference type="Proteomes" id="UP000315295"/>
    </source>
</evidence>
<feature type="region of interest" description="Disordered" evidence="1">
    <location>
        <begin position="23"/>
        <end position="49"/>
    </location>
</feature>
<evidence type="ECO:0000256" key="1">
    <source>
        <dbReference type="SAM" id="MobiDB-lite"/>
    </source>
</evidence>
<comment type="caution">
    <text evidence="2">The sequence shown here is derived from an EMBL/GenBank/DDBJ whole genome shotgun (WGS) entry which is preliminary data.</text>
</comment>
<organism evidence="2 3">
    <name type="scientific">Malus baccata</name>
    <name type="common">Siberian crab apple</name>
    <name type="synonym">Pyrus baccata</name>
    <dbReference type="NCBI Taxonomy" id="106549"/>
    <lineage>
        <taxon>Eukaryota</taxon>
        <taxon>Viridiplantae</taxon>
        <taxon>Streptophyta</taxon>
        <taxon>Embryophyta</taxon>
        <taxon>Tracheophyta</taxon>
        <taxon>Spermatophyta</taxon>
        <taxon>Magnoliopsida</taxon>
        <taxon>eudicotyledons</taxon>
        <taxon>Gunneridae</taxon>
        <taxon>Pentapetalae</taxon>
        <taxon>rosids</taxon>
        <taxon>fabids</taxon>
        <taxon>Rosales</taxon>
        <taxon>Rosaceae</taxon>
        <taxon>Amygdaloideae</taxon>
        <taxon>Maleae</taxon>
        <taxon>Malus</taxon>
    </lineage>
</organism>
<dbReference type="EMBL" id="VIEB01000243">
    <property type="protein sequence ID" value="TQD99065.1"/>
    <property type="molecule type" value="Genomic_DNA"/>
</dbReference>
<feature type="compositionally biased region" description="Polar residues" evidence="1">
    <location>
        <begin position="27"/>
        <end position="40"/>
    </location>
</feature>
<name>A0A540MJV2_MALBA</name>
<protein>
    <submittedName>
        <fullName evidence="2">Uncharacterized protein</fullName>
    </submittedName>
</protein>
<proteinExistence type="predicted"/>
<dbReference type="AlphaFoldDB" id="A0A540MJV2"/>